<evidence type="ECO:0000256" key="1">
    <source>
        <dbReference type="ARBA" id="ARBA00007831"/>
    </source>
</evidence>
<evidence type="ECO:0000313" key="5">
    <source>
        <dbReference type="EMBL" id="VFV26446.1"/>
    </source>
</evidence>
<dbReference type="InterPro" id="IPR018502">
    <property type="entry name" value="Annexin_repeat"/>
</dbReference>
<dbReference type="GO" id="GO:0005886">
    <property type="term" value="C:plasma membrane"/>
    <property type="evidence" value="ECO:0007669"/>
    <property type="project" value="TreeGrafter"/>
</dbReference>
<reference evidence="5 6" key="1">
    <citation type="submission" date="2019-01" db="EMBL/GenBank/DDBJ databases">
        <authorList>
            <person name="Alioto T."/>
            <person name="Alioto T."/>
        </authorList>
    </citation>
    <scope>NUCLEOTIDE SEQUENCE [LARGE SCALE GENOMIC DNA]</scope>
</reference>
<dbReference type="SUPFAM" id="SSF47874">
    <property type="entry name" value="Annexin"/>
    <property type="match status" value="1"/>
</dbReference>
<comment type="similarity">
    <text evidence="1">Belongs to the annexin family.</text>
</comment>
<dbReference type="GO" id="GO:0005634">
    <property type="term" value="C:nucleus"/>
    <property type="evidence" value="ECO:0007669"/>
    <property type="project" value="TreeGrafter"/>
</dbReference>
<dbReference type="InterPro" id="IPR001464">
    <property type="entry name" value="Annexin"/>
</dbReference>
<dbReference type="InterPro" id="IPR037104">
    <property type="entry name" value="Annexin_sf"/>
</dbReference>
<evidence type="ECO:0008006" key="7">
    <source>
        <dbReference type="Google" id="ProtNLM"/>
    </source>
</evidence>
<keyword evidence="3" id="KW-0041">Annexin</keyword>
<dbReference type="Pfam" id="PF00191">
    <property type="entry name" value="Annexin"/>
    <property type="match status" value="1"/>
</dbReference>
<dbReference type="GO" id="GO:0012506">
    <property type="term" value="C:vesicle membrane"/>
    <property type="evidence" value="ECO:0007669"/>
    <property type="project" value="TreeGrafter"/>
</dbReference>
<dbReference type="GO" id="GO:0001786">
    <property type="term" value="F:phosphatidylserine binding"/>
    <property type="evidence" value="ECO:0007669"/>
    <property type="project" value="TreeGrafter"/>
</dbReference>
<keyword evidence="6" id="KW-1185">Reference proteome</keyword>
<dbReference type="FunFam" id="1.10.220.10:FF:000003">
    <property type="entry name" value="Annexin"/>
    <property type="match status" value="1"/>
</dbReference>
<sequence length="162" mass="17959">AYGSVREHTNLDQPESDPLNTEMTIKTKGVDEVTIVNILTNCSKNRGYCLCLPEKDQKETCISSEVSLVQPPAPCDASELKTSMKGLGTDGDSLIEIICSRTNQELQEINRIYKEMYKTDLEDIVSDTSGDFCKPTVALKKGRTEDDSVINHKPTDQDAQDL</sequence>
<dbReference type="GO" id="GO:0005544">
    <property type="term" value="F:calcium-dependent phospholipid binding"/>
    <property type="evidence" value="ECO:0007669"/>
    <property type="project" value="InterPro"/>
</dbReference>
<dbReference type="EMBL" id="CAAGRJ010008685">
    <property type="protein sequence ID" value="VFV26446.1"/>
    <property type="molecule type" value="Genomic_DNA"/>
</dbReference>
<name>A0A485N3J0_LYNPA</name>
<dbReference type="PANTHER" id="PTHR10502:SF18">
    <property type="entry name" value="ANNEXIN A2-RELATED"/>
    <property type="match status" value="1"/>
</dbReference>
<proteinExistence type="inferred from homology"/>
<keyword evidence="2" id="KW-0677">Repeat</keyword>
<dbReference type="GO" id="GO:0005509">
    <property type="term" value="F:calcium ion binding"/>
    <property type="evidence" value="ECO:0007669"/>
    <property type="project" value="InterPro"/>
</dbReference>
<gene>
    <name evidence="5" type="ORF">LYPA_23C014256</name>
</gene>
<dbReference type="Gene3D" id="1.10.220.10">
    <property type="entry name" value="Annexin"/>
    <property type="match status" value="1"/>
</dbReference>
<protein>
    <recommendedName>
        <fullName evidence="7">Annexin</fullName>
    </recommendedName>
</protein>
<dbReference type="AlphaFoldDB" id="A0A485N3J0"/>
<dbReference type="SMART" id="SM00335">
    <property type="entry name" value="ANX"/>
    <property type="match status" value="1"/>
</dbReference>
<dbReference type="GO" id="GO:1905602">
    <property type="term" value="P:positive regulation of receptor-mediated endocytosis involved in cholesterol transport"/>
    <property type="evidence" value="ECO:0007669"/>
    <property type="project" value="TreeGrafter"/>
</dbReference>
<dbReference type="PRINTS" id="PR00196">
    <property type="entry name" value="ANNEXIN"/>
</dbReference>
<dbReference type="Proteomes" id="UP000386466">
    <property type="component" value="Unassembled WGS sequence"/>
</dbReference>
<feature type="non-terminal residue" evidence="5">
    <location>
        <position position="1"/>
    </location>
</feature>
<evidence type="ECO:0000256" key="3">
    <source>
        <dbReference type="ARBA" id="ARBA00023216"/>
    </source>
</evidence>
<feature type="compositionally biased region" description="Basic and acidic residues" evidence="4">
    <location>
        <begin position="1"/>
        <end position="10"/>
    </location>
</feature>
<evidence type="ECO:0000256" key="4">
    <source>
        <dbReference type="SAM" id="MobiDB-lite"/>
    </source>
</evidence>
<feature type="region of interest" description="Disordered" evidence="4">
    <location>
        <begin position="1"/>
        <end position="20"/>
    </location>
</feature>
<evidence type="ECO:0000256" key="2">
    <source>
        <dbReference type="ARBA" id="ARBA00022737"/>
    </source>
</evidence>
<dbReference type="GO" id="GO:0005737">
    <property type="term" value="C:cytoplasm"/>
    <property type="evidence" value="ECO:0007669"/>
    <property type="project" value="TreeGrafter"/>
</dbReference>
<dbReference type="PROSITE" id="PS51897">
    <property type="entry name" value="ANNEXIN_2"/>
    <property type="match status" value="1"/>
</dbReference>
<evidence type="ECO:0000313" key="6">
    <source>
        <dbReference type="Proteomes" id="UP000386466"/>
    </source>
</evidence>
<organism evidence="5 6">
    <name type="scientific">Lynx pardinus</name>
    <name type="common">Iberian lynx</name>
    <name type="synonym">Felis pardina</name>
    <dbReference type="NCBI Taxonomy" id="191816"/>
    <lineage>
        <taxon>Eukaryota</taxon>
        <taxon>Metazoa</taxon>
        <taxon>Chordata</taxon>
        <taxon>Craniata</taxon>
        <taxon>Vertebrata</taxon>
        <taxon>Euteleostomi</taxon>
        <taxon>Mammalia</taxon>
        <taxon>Eutheria</taxon>
        <taxon>Laurasiatheria</taxon>
        <taxon>Carnivora</taxon>
        <taxon>Feliformia</taxon>
        <taxon>Felidae</taxon>
        <taxon>Felinae</taxon>
        <taxon>Lynx</taxon>
    </lineage>
</organism>
<dbReference type="PANTHER" id="PTHR10502">
    <property type="entry name" value="ANNEXIN"/>
    <property type="match status" value="1"/>
</dbReference>
<accession>A0A485N3J0</accession>